<protein>
    <recommendedName>
        <fullName evidence="3">C2H2-type domain-containing protein</fullName>
    </recommendedName>
</protein>
<accession>A0ABD3FT43</accession>
<organism evidence="1 2">
    <name type="scientific">Phytophthora oleae</name>
    <dbReference type="NCBI Taxonomy" id="2107226"/>
    <lineage>
        <taxon>Eukaryota</taxon>
        <taxon>Sar</taxon>
        <taxon>Stramenopiles</taxon>
        <taxon>Oomycota</taxon>
        <taxon>Peronosporomycetes</taxon>
        <taxon>Peronosporales</taxon>
        <taxon>Peronosporaceae</taxon>
        <taxon>Phytophthora</taxon>
    </lineage>
</organism>
<evidence type="ECO:0008006" key="3">
    <source>
        <dbReference type="Google" id="ProtNLM"/>
    </source>
</evidence>
<evidence type="ECO:0000313" key="1">
    <source>
        <dbReference type="EMBL" id="KAL3669898.1"/>
    </source>
</evidence>
<proteinExistence type="predicted"/>
<name>A0ABD3FT43_9STRA</name>
<keyword evidence="2" id="KW-1185">Reference proteome</keyword>
<dbReference type="Proteomes" id="UP001632037">
    <property type="component" value="Unassembled WGS sequence"/>
</dbReference>
<evidence type="ECO:0000313" key="2">
    <source>
        <dbReference type="Proteomes" id="UP001632037"/>
    </source>
</evidence>
<dbReference type="AlphaFoldDB" id="A0ABD3FT43"/>
<dbReference type="EMBL" id="JBIMZQ010000008">
    <property type="protein sequence ID" value="KAL3669898.1"/>
    <property type="molecule type" value="Genomic_DNA"/>
</dbReference>
<sequence length="292" mass="33782">MPKRLHYEVTSSNDGDEQALPAKIAKATSVCEYCSKTFTSRGMSLHQKKCSKKLALDQAEAKKTRSYKFCILNESIHEEILSFLSNQTLTKMEMLTGDHYDGCEPELAKICCKCENDNFTIGCFLCRQCIQSWPSYRKRVTKTMANKFYGVRVKDLDNLPFEDRGSSCLYERVTLEKFMLKTCGSKKEWLRHLVTVRARWNKAEAAQSRRQRVYDFLWRRAPELARSVKTGHYKDLDMKDKEQWYPRFEALKAAFCECGLLFLGHVDSTPCKDYIKNGIGSIQDVVNGVRHD</sequence>
<gene>
    <name evidence="1" type="ORF">V7S43_005273</name>
</gene>
<comment type="caution">
    <text evidence="1">The sequence shown here is derived from an EMBL/GenBank/DDBJ whole genome shotgun (WGS) entry which is preliminary data.</text>
</comment>
<reference evidence="1 2" key="1">
    <citation type="submission" date="2024-09" db="EMBL/GenBank/DDBJ databases">
        <title>Genome sequencing and assembly of Phytophthora oleae, isolate VK10A, causative agent of rot of olive drupes.</title>
        <authorList>
            <person name="Conti Taguali S."/>
            <person name="Riolo M."/>
            <person name="La Spada F."/>
            <person name="Cacciola S.O."/>
            <person name="Dionisio G."/>
        </authorList>
    </citation>
    <scope>NUCLEOTIDE SEQUENCE [LARGE SCALE GENOMIC DNA]</scope>
    <source>
        <strain evidence="1 2">VK10A</strain>
    </source>
</reference>